<keyword evidence="2" id="KW-1185">Reference proteome</keyword>
<proteinExistence type="predicted"/>
<dbReference type="Proteomes" id="UP001418222">
    <property type="component" value="Unassembled WGS sequence"/>
</dbReference>
<reference evidence="1 2" key="1">
    <citation type="journal article" date="2022" name="Nat. Plants">
        <title>Genomes of leafy and leafless Platanthera orchids illuminate the evolution of mycoheterotrophy.</title>
        <authorList>
            <person name="Li M.H."/>
            <person name="Liu K.W."/>
            <person name="Li Z."/>
            <person name="Lu H.C."/>
            <person name="Ye Q.L."/>
            <person name="Zhang D."/>
            <person name="Wang J.Y."/>
            <person name="Li Y.F."/>
            <person name="Zhong Z.M."/>
            <person name="Liu X."/>
            <person name="Yu X."/>
            <person name="Liu D.K."/>
            <person name="Tu X.D."/>
            <person name="Liu B."/>
            <person name="Hao Y."/>
            <person name="Liao X.Y."/>
            <person name="Jiang Y.T."/>
            <person name="Sun W.H."/>
            <person name="Chen J."/>
            <person name="Chen Y.Q."/>
            <person name="Ai Y."/>
            <person name="Zhai J.W."/>
            <person name="Wu S.S."/>
            <person name="Zhou Z."/>
            <person name="Hsiao Y.Y."/>
            <person name="Wu W.L."/>
            <person name="Chen Y.Y."/>
            <person name="Lin Y.F."/>
            <person name="Hsu J.L."/>
            <person name="Li C.Y."/>
            <person name="Wang Z.W."/>
            <person name="Zhao X."/>
            <person name="Zhong W.Y."/>
            <person name="Ma X.K."/>
            <person name="Ma L."/>
            <person name="Huang J."/>
            <person name="Chen G.Z."/>
            <person name="Huang M.Z."/>
            <person name="Huang L."/>
            <person name="Peng D.H."/>
            <person name="Luo Y.B."/>
            <person name="Zou S.Q."/>
            <person name="Chen S.P."/>
            <person name="Lan S."/>
            <person name="Tsai W.C."/>
            <person name="Van de Peer Y."/>
            <person name="Liu Z.J."/>
        </authorList>
    </citation>
    <scope>NUCLEOTIDE SEQUENCE [LARGE SCALE GENOMIC DNA]</scope>
    <source>
        <strain evidence="1">Lor287</strain>
    </source>
</reference>
<dbReference type="AlphaFoldDB" id="A0AAP0BNC8"/>
<evidence type="ECO:0000313" key="2">
    <source>
        <dbReference type="Proteomes" id="UP001418222"/>
    </source>
</evidence>
<comment type="caution">
    <text evidence="1">The sequence shown here is derived from an EMBL/GenBank/DDBJ whole genome shotgun (WGS) entry which is preliminary data.</text>
</comment>
<accession>A0AAP0BNC8</accession>
<sequence>MIVTWNLEEEVARLSAELAIRFKMKDLGELHHFLGLEMERKKSAISLCVKKQDSVFVSTTEAEYKAFVLAAPEAIWLRRLMEGINEKVLCG</sequence>
<evidence type="ECO:0008006" key="3">
    <source>
        <dbReference type="Google" id="ProtNLM"/>
    </source>
</evidence>
<evidence type="ECO:0000313" key="1">
    <source>
        <dbReference type="EMBL" id="KAK8944804.1"/>
    </source>
</evidence>
<name>A0AAP0BNC8_9ASPA</name>
<protein>
    <recommendedName>
        <fullName evidence="3">Reverse transcriptase</fullName>
    </recommendedName>
</protein>
<gene>
    <name evidence="1" type="ORF">KSP39_PZI008375</name>
</gene>
<dbReference type="EMBL" id="JBBWWQ010000006">
    <property type="protein sequence ID" value="KAK8944804.1"/>
    <property type="molecule type" value="Genomic_DNA"/>
</dbReference>
<organism evidence="1 2">
    <name type="scientific">Platanthera zijinensis</name>
    <dbReference type="NCBI Taxonomy" id="2320716"/>
    <lineage>
        <taxon>Eukaryota</taxon>
        <taxon>Viridiplantae</taxon>
        <taxon>Streptophyta</taxon>
        <taxon>Embryophyta</taxon>
        <taxon>Tracheophyta</taxon>
        <taxon>Spermatophyta</taxon>
        <taxon>Magnoliopsida</taxon>
        <taxon>Liliopsida</taxon>
        <taxon>Asparagales</taxon>
        <taxon>Orchidaceae</taxon>
        <taxon>Orchidoideae</taxon>
        <taxon>Orchideae</taxon>
        <taxon>Orchidinae</taxon>
        <taxon>Platanthera</taxon>
    </lineage>
</organism>